<dbReference type="OrthoDB" id="2167828at2"/>
<dbReference type="RefSeq" id="WP_135182308.1">
    <property type="nucleotide sequence ID" value="NZ_JADGKZ010000011.1"/>
</dbReference>
<evidence type="ECO:0000313" key="2">
    <source>
        <dbReference type="Proteomes" id="UP000297253"/>
    </source>
</evidence>
<dbReference type="AlphaFoldDB" id="A0A4Y9JBH4"/>
<protein>
    <recommendedName>
        <fullName evidence="3">SuB0782 undefined product 764400:764714 forward MW:11955</fullName>
    </recommendedName>
</protein>
<organism evidence="1 2">
    <name type="scientific">Streptococcus cuniculi</name>
    <dbReference type="NCBI Taxonomy" id="1432788"/>
    <lineage>
        <taxon>Bacteria</taxon>
        <taxon>Bacillati</taxon>
        <taxon>Bacillota</taxon>
        <taxon>Bacilli</taxon>
        <taxon>Lactobacillales</taxon>
        <taxon>Streptococcaceae</taxon>
        <taxon>Streptococcus</taxon>
    </lineage>
</organism>
<comment type="caution">
    <text evidence="1">The sequence shown here is derived from an EMBL/GenBank/DDBJ whole genome shotgun (WGS) entry which is preliminary data.</text>
</comment>
<gene>
    <name evidence="1" type="ORF">E4T82_07955</name>
</gene>
<reference evidence="1 2" key="1">
    <citation type="submission" date="2019-03" db="EMBL/GenBank/DDBJ databases">
        <title>Diversity of the mouse oral microbiome.</title>
        <authorList>
            <person name="Joseph S."/>
            <person name="Aduse-Opoku J."/>
            <person name="Curtis M."/>
            <person name="Wade W."/>
            <person name="Hashim A."/>
        </authorList>
    </citation>
    <scope>NUCLEOTIDE SEQUENCE [LARGE SCALE GENOMIC DNA]</scope>
    <source>
        <strain evidence="1 2">WM131</strain>
    </source>
</reference>
<name>A0A4Y9JBH4_9STRE</name>
<dbReference type="EMBL" id="SPPD01000011">
    <property type="protein sequence ID" value="TFU97436.1"/>
    <property type="molecule type" value="Genomic_DNA"/>
</dbReference>
<proteinExistence type="predicted"/>
<evidence type="ECO:0008006" key="3">
    <source>
        <dbReference type="Google" id="ProtNLM"/>
    </source>
</evidence>
<accession>A0A4Y9JBH4</accession>
<evidence type="ECO:0000313" key="1">
    <source>
        <dbReference type="EMBL" id="TFU97436.1"/>
    </source>
</evidence>
<dbReference type="Proteomes" id="UP000297253">
    <property type="component" value="Unassembled WGS sequence"/>
</dbReference>
<sequence>MLMKAFTKKGGYSTATALDYVSLENPIYTLSIELEARYEYVDGKSTGNIIAYSAWFVQEGTGPFKVKFENKIKLPAFLSPVTLEDLEAVVVNYTVYFRAKNIIPVS</sequence>